<dbReference type="Pfam" id="PF18912">
    <property type="entry name" value="DZR_2"/>
    <property type="match status" value="1"/>
</dbReference>
<reference evidence="4" key="2">
    <citation type="submission" date="2020-09" db="EMBL/GenBank/DDBJ databases">
        <authorList>
            <person name="Sun Q."/>
            <person name="Zhou Y."/>
        </authorList>
    </citation>
    <scope>NUCLEOTIDE SEQUENCE</scope>
    <source>
        <strain evidence="4">CGMCC 1.15519</strain>
    </source>
</reference>
<dbReference type="GO" id="GO:0016757">
    <property type="term" value="F:glycosyltransferase activity"/>
    <property type="evidence" value="ECO:0007669"/>
    <property type="project" value="UniProtKB-KW"/>
</dbReference>
<dbReference type="RefSeq" id="WP_188763502.1">
    <property type="nucleotide sequence ID" value="NZ_BMJM01000010.1"/>
</dbReference>
<evidence type="ECO:0000259" key="3">
    <source>
        <dbReference type="Pfam" id="PF18912"/>
    </source>
</evidence>
<name>A0A917EC74_9SPHN</name>
<reference evidence="4" key="1">
    <citation type="journal article" date="2014" name="Int. J. Syst. Evol. Microbiol.">
        <title>Complete genome sequence of Corynebacterium casei LMG S-19264T (=DSM 44701T), isolated from a smear-ripened cheese.</title>
        <authorList>
            <consortium name="US DOE Joint Genome Institute (JGI-PGF)"/>
            <person name="Walter F."/>
            <person name="Albersmeier A."/>
            <person name="Kalinowski J."/>
            <person name="Ruckert C."/>
        </authorList>
    </citation>
    <scope>NUCLEOTIDE SEQUENCE</scope>
    <source>
        <strain evidence="4">CGMCC 1.15519</strain>
    </source>
</reference>
<keyword evidence="5" id="KW-1185">Reference proteome</keyword>
<keyword evidence="4" id="KW-0328">Glycosyltransferase</keyword>
<organism evidence="4 5">
    <name type="scientific">Sandarakinorhabdus glacialis</name>
    <dbReference type="NCBI Taxonomy" id="1614636"/>
    <lineage>
        <taxon>Bacteria</taxon>
        <taxon>Pseudomonadati</taxon>
        <taxon>Pseudomonadota</taxon>
        <taxon>Alphaproteobacteria</taxon>
        <taxon>Sphingomonadales</taxon>
        <taxon>Sphingosinicellaceae</taxon>
        <taxon>Sandarakinorhabdus</taxon>
    </lineage>
</organism>
<dbReference type="InterPro" id="IPR051910">
    <property type="entry name" value="ComF/GntX_DNA_util-trans"/>
</dbReference>
<dbReference type="InterPro" id="IPR000836">
    <property type="entry name" value="PRTase_dom"/>
</dbReference>
<gene>
    <name evidence="4" type="ORF">GCM10011529_26510</name>
</gene>
<evidence type="ECO:0000313" key="5">
    <source>
        <dbReference type="Proteomes" id="UP000635071"/>
    </source>
</evidence>
<evidence type="ECO:0000256" key="1">
    <source>
        <dbReference type="ARBA" id="ARBA00008007"/>
    </source>
</evidence>
<dbReference type="AlphaFoldDB" id="A0A917EC74"/>
<keyword evidence="4" id="KW-0808">Transferase</keyword>
<dbReference type="PANTHER" id="PTHR47505">
    <property type="entry name" value="DNA UTILIZATION PROTEIN YHGH"/>
    <property type="match status" value="1"/>
</dbReference>
<accession>A0A917EC74</accession>
<dbReference type="Pfam" id="PF00156">
    <property type="entry name" value="Pribosyltran"/>
    <property type="match status" value="1"/>
</dbReference>
<comment type="caution">
    <text evidence="4">The sequence shown here is derived from an EMBL/GenBank/DDBJ whole genome shotgun (WGS) entry which is preliminary data.</text>
</comment>
<comment type="similarity">
    <text evidence="1">Belongs to the ComF/GntX family.</text>
</comment>
<feature type="domain" description="Double zinc ribbon" evidence="3">
    <location>
        <begin position="8"/>
        <end position="67"/>
    </location>
</feature>
<dbReference type="InterPro" id="IPR044005">
    <property type="entry name" value="DZR_2"/>
</dbReference>
<dbReference type="Gene3D" id="3.40.50.2020">
    <property type="match status" value="1"/>
</dbReference>
<evidence type="ECO:0000259" key="2">
    <source>
        <dbReference type="Pfam" id="PF00156"/>
    </source>
</evidence>
<feature type="domain" description="Phosphoribosyltransferase" evidence="2">
    <location>
        <begin position="142"/>
        <end position="234"/>
    </location>
</feature>
<dbReference type="InterPro" id="IPR029057">
    <property type="entry name" value="PRTase-like"/>
</dbReference>
<dbReference type="CDD" id="cd06223">
    <property type="entry name" value="PRTases_typeI"/>
    <property type="match status" value="1"/>
</dbReference>
<dbReference type="Proteomes" id="UP000635071">
    <property type="component" value="Unassembled WGS sequence"/>
</dbReference>
<proteinExistence type="inferred from homology"/>
<dbReference type="PANTHER" id="PTHR47505:SF1">
    <property type="entry name" value="DNA UTILIZATION PROTEIN YHGH"/>
    <property type="match status" value="1"/>
</dbReference>
<dbReference type="EMBL" id="BMJM01000010">
    <property type="protein sequence ID" value="GGE18757.1"/>
    <property type="molecule type" value="Genomic_DNA"/>
</dbReference>
<evidence type="ECO:0000313" key="4">
    <source>
        <dbReference type="EMBL" id="GGE18757.1"/>
    </source>
</evidence>
<protein>
    <submittedName>
        <fullName evidence="4">Phosphoribosyltransferase</fullName>
    </submittedName>
</protein>
<sequence>MFRPLQAVVDLVLPPRCPACRVIVADDGRFCLKCWQELVFITEPVCARCGTPFDHDRGAGAECGPCLADTPRFDSARAALAYGGPARTVLLALKHGDRQHLARVMAPHMARAGAALLTADTILVPVPLHWRRLWRRGFNQAALLAQALARISGAELAIDALERPKPTGSSAGMGRRARAKNVRGAFRVKDRNRIRGACVVLVDDVLTTGATAEACARVLRRAGAREVHVLTFARVVRDAGSL</sequence>
<dbReference type="SUPFAM" id="SSF53271">
    <property type="entry name" value="PRTase-like"/>
    <property type="match status" value="1"/>
</dbReference>